<dbReference type="RefSeq" id="WP_086951174.1">
    <property type="nucleotide sequence ID" value="NZ_FWFD01000008.1"/>
</dbReference>
<keyword evidence="1" id="KW-0472">Membrane</keyword>
<sequence length="103" mass="12451">MKKIYENQGYLLFECMIAMFIIVSSLLFLMSTMIFFFKETNLKQTELEMATQLYEMAAFKQNKLKDETLIRKKATDHDFFIKEWNTDRVRIECEDISLEIQRK</sequence>
<evidence type="ECO:0000256" key="1">
    <source>
        <dbReference type="SAM" id="Phobius"/>
    </source>
</evidence>
<dbReference type="Proteomes" id="UP000195918">
    <property type="component" value="Unassembled WGS sequence"/>
</dbReference>
<protein>
    <recommendedName>
        <fullName evidence="4">Late competence protein ComGE</fullName>
    </recommendedName>
</protein>
<evidence type="ECO:0000313" key="3">
    <source>
        <dbReference type="Proteomes" id="UP000195918"/>
    </source>
</evidence>
<proteinExistence type="predicted"/>
<feature type="transmembrane region" description="Helical" evidence="1">
    <location>
        <begin position="12"/>
        <end position="37"/>
    </location>
</feature>
<accession>A0A1X6WMT6</accession>
<dbReference type="OrthoDB" id="9912415at2"/>
<keyword evidence="1" id="KW-0812">Transmembrane</keyword>
<dbReference type="AlphaFoldDB" id="A0A1X6WMT6"/>
<evidence type="ECO:0000313" key="2">
    <source>
        <dbReference type="EMBL" id="SLM85542.1"/>
    </source>
</evidence>
<dbReference type="EMBL" id="FWFD01000008">
    <property type="protein sequence ID" value="SLM85542.1"/>
    <property type="molecule type" value="Genomic_DNA"/>
</dbReference>
<keyword evidence="3" id="KW-1185">Reference proteome</keyword>
<gene>
    <name evidence="2" type="ORF">FM121_05540</name>
</gene>
<reference evidence="3" key="1">
    <citation type="submission" date="2017-02" db="EMBL/GenBank/DDBJ databases">
        <authorList>
            <person name="Dridi B."/>
        </authorList>
    </citation>
    <scope>NUCLEOTIDE SEQUENCE [LARGE SCALE GENOMIC DNA]</scope>
    <source>
        <strain evidence="3">bH819</strain>
    </source>
</reference>
<organism evidence="2 3">
    <name type="scientific">Vagococcus fluvialis bH819</name>
    <dbReference type="NCBI Taxonomy" id="1255619"/>
    <lineage>
        <taxon>Bacteria</taxon>
        <taxon>Bacillati</taxon>
        <taxon>Bacillota</taxon>
        <taxon>Bacilli</taxon>
        <taxon>Lactobacillales</taxon>
        <taxon>Enterococcaceae</taxon>
        <taxon>Vagococcus</taxon>
    </lineage>
</organism>
<name>A0A1X6WMT6_9ENTE</name>
<evidence type="ECO:0008006" key="4">
    <source>
        <dbReference type="Google" id="ProtNLM"/>
    </source>
</evidence>
<keyword evidence="1" id="KW-1133">Transmembrane helix</keyword>